<evidence type="ECO:0000313" key="1">
    <source>
        <dbReference type="EMBL" id="JAE13890.1"/>
    </source>
</evidence>
<sequence length="35" mass="4234">MRDPVNMIGLDEIGRDRLRAQRIRLVRVVIREEEE</sequence>
<dbReference type="EMBL" id="GBRH01184006">
    <property type="protein sequence ID" value="JAE13890.1"/>
    <property type="molecule type" value="Transcribed_RNA"/>
</dbReference>
<reference evidence="1" key="2">
    <citation type="journal article" date="2015" name="Data Brief">
        <title>Shoot transcriptome of the giant reed, Arundo donax.</title>
        <authorList>
            <person name="Barrero R.A."/>
            <person name="Guerrero F.D."/>
            <person name="Moolhuijzen P."/>
            <person name="Goolsby J.A."/>
            <person name="Tidwell J."/>
            <person name="Bellgard S.E."/>
            <person name="Bellgard M.I."/>
        </authorList>
    </citation>
    <scope>NUCLEOTIDE SEQUENCE</scope>
    <source>
        <tissue evidence="1">Shoot tissue taken approximately 20 cm above the soil surface</tissue>
    </source>
</reference>
<name>A0A0A9FLJ3_ARUDO</name>
<dbReference type="AlphaFoldDB" id="A0A0A9FLJ3"/>
<organism evidence="1">
    <name type="scientific">Arundo donax</name>
    <name type="common">Giant reed</name>
    <name type="synonym">Donax arundinaceus</name>
    <dbReference type="NCBI Taxonomy" id="35708"/>
    <lineage>
        <taxon>Eukaryota</taxon>
        <taxon>Viridiplantae</taxon>
        <taxon>Streptophyta</taxon>
        <taxon>Embryophyta</taxon>
        <taxon>Tracheophyta</taxon>
        <taxon>Spermatophyta</taxon>
        <taxon>Magnoliopsida</taxon>
        <taxon>Liliopsida</taxon>
        <taxon>Poales</taxon>
        <taxon>Poaceae</taxon>
        <taxon>PACMAD clade</taxon>
        <taxon>Arundinoideae</taxon>
        <taxon>Arundineae</taxon>
        <taxon>Arundo</taxon>
    </lineage>
</organism>
<reference evidence="1" key="1">
    <citation type="submission" date="2014-09" db="EMBL/GenBank/DDBJ databases">
        <authorList>
            <person name="Magalhaes I.L.F."/>
            <person name="Oliveira U."/>
            <person name="Santos F.R."/>
            <person name="Vidigal T.H.D.A."/>
            <person name="Brescovit A.D."/>
            <person name="Santos A.J."/>
        </authorList>
    </citation>
    <scope>NUCLEOTIDE SEQUENCE</scope>
    <source>
        <tissue evidence="1">Shoot tissue taken approximately 20 cm above the soil surface</tissue>
    </source>
</reference>
<proteinExistence type="predicted"/>
<protein>
    <submittedName>
        <fullName evidence="1">Uncharacterized protein</fullName>
    </submittedName>
</protein>
<accession>A0A0A9FLJ3</accession>